<dbReference type="SUPFAM" id="SSF56496">
    <property type="entry name" value="Fibrinogen C-terminal domain-like"/>
    <property type="match status" value="1"/>
</dbReference>
<proteinExistence type="predicted"/>
<dbReference type="EMBL" id="MU825899">
    <property type="protein sequence ID" value="KAJ7383434.1"/>
    <property type="molecule type" value="Genomic_DNA"/>
</dbReference>
<evidence type="ECO:0000259" key="1">
    <source>
        <dbReference type="Pfam" id="PF00147"/>
    </source>
</evidence>
<evidence type="ECO:0000313" key="3">
    <source>
        <dbReference type="Proteomes" id="UP001163046"/>
    </source>
</evidence>
<dbReference type="Pfam" id="PF00147">
    <property type="entry name" value="Fibrinogen_C"/>
    <property type="match status" value="1"/>
</dbReference>
<gene>
    <name evidence="2" type="ORF">OS493_028110</name>
</gene>
<dbReference type="InterPro" id="IPR014716">
    <property type="entry name" value="Fibrinogen_a/b/g_C_1"/>
</dbReference>
<name>A0A9W9ZM36_9CNID</name>
<dbReference type="AlphaFoldDB" id="A0A9W9ZM36"/>
<dbReference type="OrthoDB" id="5945834at2759"/>
<dbReference type="InterPro" id="IPR002181">
    <property type="entry name" value="Fibrinogen_a/b/g_C_dom"/>
</dbReference>
<dbReference type="InterPro" id="IPR036056">
    <property type="entry name" value="Fibrinogen-like_C"/>
</dbReference>
<sequence length="213" mass="24526">MLKPRSCFDHLRAGSRYSGYYKIFDNEGHSFPVYCDLTSDATVVWTLFMSEETPGSNVFKALPLYVNKPTSEHHPNWNLFRLSLSKMKQLAAHSSHWRVTCSFQIDGVVYRDYVRAKIADFDPIHFIGLKMCKRVEYMNVRGHSCTNCDVAWWQDDKQMLHHDSSSAGCGFDARSGAVNSEDNFGYYASFNPNFRCTQLPSSTTNYWFGSYLK</sequence>
<reference evidence="2" key="1">
    <citation type="submission" date="2023-01" db="EMBL/GenBank/DDBJ databases">
        <title>Genome assembly of the deep-sea coral Lophelia pertusa.</title>
        <authorList>
            <person name="Herrera S."/>
            <person name="Cordes E."/>
        </authorList>
    </citation>
    <scope>NUCLEOTIDE SEQUENCE</scope>
    <source>
        <strain evidence="2">USNM1676648</strain>
        <tissue evidence="2">Polyp</tissue>
    </source>
</reference>
<keyword evidence="3" id="KW-1185">Reference proteome</keyword>
<organism evidence="2 3">
    <name type="scientific">Desmophyllum pertusum</name>
    <dbReference type="NCBI Taxonomy" id="174260"/>
    <lineage>
        <taxon>Eukaryota</taxon>
        <taxon>Metazoa</taxon>
        <taxon>Cnidaria</taxon>
        <taxon>Anthozoa</taxon>
        <taxon>Hexacorallia</taxon>
        <taxon>Scleractinia</taxon>
        <taxon>Caryophylliina</taxon>
        <taxon>Caryophylliidae</taxon>
        <taxon>Desmophyllum</taxon>
    </lineage>
</organism>
<comment type="caution">
    <text evidence="2">The sequence shown here is derived from an EMBL/GenBank/DDBJ whole genome shotgun (WGS) entry which is preliminary data.</text>
</comment>
<dbReference type="Gene3D" id="3.90.215.10">
    <property type="entry name" value="Gamma Fibrinogen, chain A, domain 1"/>
    <property type="match status" value="1"/>
</dbReference>
<evidence type="ECO:0000313" key="2">
    <source>
        <dbReference type="EMBL" id="KAJ7383434.1"/>
    </source>
</evidence>
<accession>A0A9W9ZM36</accession>
<dbReference type="Proteomes" id="UP001163046">
    <property type="component" value="Unassembled WGS sequence"/>
</dbReference>
<protein>
    <recommendedName>
        <fullName evidence="1">Fibrinogen C-terminal domain-containing protein</fullName>
    </recommendedName>
</protein>
<feature type="domain" description="Fibrinogen C-terminal" evidence="1">
    <location>
        <begin position="4"/>
        <end position="164"/>
    </location>
</feature>